<feature type="transmembrane region" description="Helical" evidence="6">
    <location>
        <begin position="74"/>
        <end position="97"/>
    </location>
</feature>
<feature type="transmembrane region" description="Helical" evidence="6">
    <location>
        <begin position="433"/>
        <end position="460"/>
    </location>
</feature>
<organism evidence="8 9">
    <name type="scientific">Cuniculiplasma divulgatum</name>
    <dbReference type="NCBI Taxonomy" id="1673428"/>
    <lineage>
        <taxon>Archaea</taxon>
        <taxon>Methanobacteriati</taxon>
        <taxon>Thermoplasmatota</taxon>
        <taxon>Thermoplasmata</taxon>
        <taxon>Thermoplasmatales</taxon>
        <taxon>Cuniculiplasmataceae</taxon>
        <taxon>Cuniculiplasma</taxon>
    </lineage>
</organism>
<dbReference type="EMBL" id="LT671858">
    <property type="protein sequence ID" value="SIM62262.1"/>
    <property type="molecule type" value="Genomic_DNA"/>
</dbReference>
<feature type="transmembrane region" description="Helical" evidence="6">
    <location>
        <begin position="349"/>
        <end position="367"/>
    </location>
</feature>
<dbReference type="SUPFAM" id="SSF103473">
    <property type="entry name" value="MFS general substrate transporter"/>
    <property type="match status" value="1"/>
</dbReference>
<accession>A0A1N5UNC5</accession>
<sequence>MVEKKTLILISVFIGMLMSAIDTTIVILALPTLTDQLKAPFLDTIWVILIYLLVLAALTTQLGRLGDIYGRGRIFNIGFLIFIIGSAASGASPNVFFLIASRAFQGLGAVFLQGNSNAIIADHFEPMERGKAFGYTSMGWSIGGSLGIVLGGIITTFIGWRYIFYINVPVGLIGFVFALLYIKDNKRTETKIDYAGTLFLLTFLSLIAYGAVEIAGNGVTFSNVLLIVIGLILIVPFLLIERSVKDPVIVLKAFKNRVLSFSLLAATLQAIGYLSVLFILIMYLQGIRGFDPLDAALLLIPGYIISSLLAPKMGKLSDRIGPRTVSATGIFLMAGGVLVYLAMGISTSLYLVIIGSIVTGFGGSMFWPSNNAAVMSGAPRELYGSISGLLRTLSNIGTLFSYVIAISISALAVPRYVAFEVFLGKDKLEGGVSASFLGGVHAALLASFLILIVSGLAALVRGRKSDTHTNAREIRRTPDDSK</sequence>
<dbReference type="Proteomes" id="UP000195607">
    <property type="component" value="Chromosome I"/>
</dbReference>
<dbReference type="GeneID" id="41588314"/>
<keyword evidence="4 6" id="KW-1133">Transmembrane helix</keyword>
<evidence type="ECO:0000256" key="3">
    <source>
        <dbReference type="ARBA" id="ARBA00022692"/>
    </source>
</evidence>
<feature type="transmembrane region" description="Helical" evidence="6">
    <location>
        <begin position="218"/>
        <end position="240"/>
    </location>
</feature>
<feature type="transmembrane region" description="Helical" evidence="6">
    <location>
        <begin position="7"/>
        <end position="33"/>
    </location>
</feature>
<feature type="transmembrane region" description="Helical" evidence="6">
    <location>
        <begin position="295"/>
        <end position="313"/>
    </location>
</feature>
<keyword evidence="5 6" id="KW-0472">Membrane</keyword>
<comment type="subcellular location">
    <subcellularLocation>
        <location evidence="1">Membrane</location>
        <topology evidence="1">Multi-pass membrane protein</topology>
    </subcellularLocation>
</comment>
<dbReference type="Gene3D" id="1.20.1720.10">
    <property type="entry name" value="Multidrug resistance protein D"/>
    <property type="match status" value="1"/>
</dbReference>
<proteinExistence type="predicted"/>
<evidence type="ECO:0000313" key="8">
    <source>
        <dbReference type="EMBL" id="SIM62262.1"/>
    </source>
</evidence>
<evidence type="ECO:0000313" key="9">
    <source>
        <dbReference type="Proteomes" id="UP000195607"/>
    </source>
</evidence>
<feature type="domain" description="Major facilitator superfamily (MFS) profile" evidence="7">
    <location>
        <begin position="8"/>
        <end position="466"/>
    </location>
</feature>
<dbReference type="InterPro" id="IPR020846">
    <property type="entry name" value="MFS_dom"/>
</dbReference>
<evidence type="ECO:0000259" key="7">
    <source>
        <dbReference type="PROSITE" id="PS50850"/>
    </source>
</evidence>
<name>A0A1N5UNC5_9ARCH</name>
<dbReference type="PANTHER" id="PTHR42718">
    <property type="entry name" value="MAJOR FACILITATOR SUPERFAMILY MULTIDRUG TRANSPORTER MFSC"/>
    <property type="match status" value="1"/>
</dbReference>
<evidence type="ECO:0000256" key="2">
    <source>
        <dbReference type="ARBA" id="ARBA00022448"/>
    </source>
</evidence>
<feature type="transmembrane region" description="Helical" evidence="6">
    <location>
        <begin position="261"/>
        <end position="283"/>
    </location>
</feature>
<dbReference type="GO" id="GO:0022857">
    <property type="term" value="F:transmembrane transporter activity"/>
    <property type="evidence" value="ECO:0007669"/>
    <property type="project" value="InterPro"/>
</dbReference>
<gene>
    <name evidence="8" type="ORF">CSP5_1053</name>
</gene>
<protein>
    <submittedName>
        <fullName evidence="8">DHA2 family major facilitator superfamily permease</fullName>
    </submittedName>
</protein>
<dbReference type="PROSITE" id="PS50850">
    <property type="entry name" value="MFS"/>
    <property type="match status" value="1"/>
</dbReference>
<dbReference type="Gene3D" id="1.20.1250.20">
    <property type="entry name" value="MFS general substrate transporter like domains"/>
    <property type="match status" value="1"/>
</dbReference>
<dbReference type="Pfam" id="PF07690">
    <property type="entry name" value="MFS_1"/>
    <property type="match status" value="1"/>
</dbReference>
<evidence type="ECO:0000256" key="4">
    <source>
        <dbReference type="ARBA" id="ARBA00022989"/>
    </source>
</evidence>
<evidence type="ECO:0000256" key="6">
    <source>
        <dbReference type="SAM" id="Phobius"/>
    </source>
</evidence>
<feature type="transmembrane region" description="Helical" evidence="6">
    <location>
        <begin position="132"/>
        <end position="156"/>
    </location>
</feature>
<reference evidence="8 9" key="1">
    <citation type="submission" date="2016-04" db="EMBL/GenBank/DDBJ databases">
        <authorList>
            <person name="Evans L.H."/>
            <person name="Alamgir A."/>
            <person name="Owens N."/>
            <person name="Weber N.D."/>
            <person name="Virtaneva K."/>
            <person name="Barbian K."/>
            <person name="Babar A."/>
            <person name="Rosenke K."/>
        </authorList>
    </citation>
    <scope>NUCLEOTIDE SEQUENCE [LARGE SCALE GENOMIC DNA]</scope>
    <source>
        <strain evidence="9">S5(T) (JCM 30642 \VKM B-2941)</strain>
    </source>
</reference>
<keyword evidence="3 6" id="KW-0812">Transmembrane</keyword>
<dbReference type="CDD" id="cd17321">
    <property type="entry name" value="MFS_MMR_MDR_like"/>
    <property type="match status" value="1"/>
</dbReference>
<dbReference type="InterPro" id="IPR036259">
    <property type="entry name" value="MFS_trans_sf"/>
</dbReference>
<feature type="transmembrane region" description="Helical" evidence="6">
    <location>
        <begin position="194"/>
        <end position="212"/>
    </location>
</feature>
<feature type="transmembrane region" description="Helical" evidence="6">
    <location>
        <begin position="45"/>
        <end position="62"/>
    </location>
</feature>
<dbReference type="AlphaFoldDB" id="A0A1N5UNC5"/>
<feature type="transmembrane region" description="Helical" evidence="6">
    <location>
        <begin position="103"/>
        <end position="120"/>
    </location>
</feature>
<evidence type="ECO:0000256" key="5">
    <source>
        <dbReference type="ARBA" id="ARBA00023136"/>
    </source>
</evidence>
<dbReference type="RefSeq" id="WP_148689780.1">
    <property type="nucleotide sequence ID" value="NZ_LT671858.1"/>
</dbReference>
<dbReference type="InterPro" id="IPR011701">
    <property type="entry name" value="MFS"/>
</dbReference>
<feature type="transmembrane region" description="Helical" evidence="6">
    <location>
        <begin position="162"/>
        <end position="182"/>
    </location>
</feature>
<evidence type="ECO:0000256" key="1">
    <source>
        <dbReference type="ARBA" id="ARBA00004141"/>
    </source>
</evidence>
<dbReference type="FunFam" id="1.20.1250.20:FF:000503">
    <property type="entry name" value="Drug resistance transporter, EmrB/QacA subfamily"/>
    <property type="match status" value="1"/>
</dbReference>
<feature type="transmembrane region" description="Helical" evidence="6">
    <location>
        <begin position="325"/>
        <end position="343"/>
    </location>
</feature>
<keyword evidence="2" id="KW-0813">Transport</keyword>
<dbReference type="GO" id="GO:0016020">
    <property type="term" value="C:membrane"/>
    <property type="evidence" value="ECO:0007669"/>
    <property type="project" value="UniProtKB-SubCell"/>
</dbReference>
<dbReference type="PANTHER" id="PTHR42718:SF9">
    <property type="entry name" value="MAJOR FACILITATOR SUPERFAMILY MULTIDRUG TRANSPORTER MFSC"/>
    <property type="match status" value="1"/>
</dbReference>
<feature type="transmembrane region" description="Helical" evidence="6">
    <location>
        <begin position="388"/>
        <end position="413"/>
    </location>
</feature>